<gene>
    <name evidence="2" type="ORF">F2P81_002432</name>
</gene>
<dbReference type="EMBL" id="VEVO01000002">
    <property type="protein sequence ID" value="KAF0045903.1"/>
    <property type="molecule type" value="Genomic_DNA"/>
</dbReference>
<sequence length="148" mass="16104">MLLSEIVSKVHNDIQEVYRPLKLSRRSQESDSKNKNPTKGGANDFDPNCKGNSQHVSDVAPVSHTSRVFMLAINKNTKGYNLVYSSDKMDSAETRGAVVIIVNGLPPSISLTFSVSMTAGVKSSSGDLWISTQDTWPDDAALIFLCGR</sequence>
<reference evidence="2 3" key="1">
    <citation type="submission" date="2019-06" db="EMBL/GenBank/DDBJ databases">
        <title>Draft genomes of female and male turbot (Scophthalmus maximus).</title>
        <authorList>
            <person name="Xu H."/>
            <person name="Xu X.-W."/>
            <person name="Shao C."/>
            <person name="Chen S."/>
        </authorList>
    </citation>
    <scope>NUCLEOTIDE SEQUENCE [LARGE SCALE GENOMIC DNA]</scope>
    <source>
        <strain evidence="2">Ysfricsl-2016a</strain>
        <tissue evidence="2">Blood</tissue>
    </source>
</reference>
<name>A0A6A4TIR7_SCOMX</name>
<evidence type="ECO:0000313" key="3">
    <source>
        <dbReference type="Proteomes" id="UP000438429"/>
    </source>
</evidence>
<proteinExistence type="predicted"/>
<accession>A0A6A4TIR7</accession>
<feature type="region of interest" description="Disordered" evidence="1">
    <location>
        <begin position="21"/>
        <end position="58"/>
    </location>
</feature>
<evidence type="ECO:0000313" key="2">
    <source>
        <dbReference type="EMBL" id="KAF0045903.1"/>
    </source>
</evidence>
<dbReference type="AlphaFoldDB" id="A0A6A4TIR7"/>
<protein>
    <submittedName>
        <fullName evidence="2">Uncharacterized protein</fullName>
    </submittedName>
</protein>
<organism evidence="2 3">
    <name type="scientific">Scophthalmus maximus</name>
    <name type="common">Turbot</name>
    <name type="synonym">Psetta maxima</name>
    <dbReference type="NCBI Taxonomy" id="52904"/>
    <lineage>
        <taxon>Eukaryota</taxon>
        <taxon>Metazoa</taxon>
        <taxon>Chordata</taxon>
        <taxon>Craniata</taxon>
        <taxon>Vertebrata</taxon>
        <taxon>Euteleostomi</taxon>
        <taxon>Actinopterygii</taxon>
        <taxon>Neopterygii</taxon>
        <taxon>Teleostei</taxon>
        <taxon>Neoteleostei</taxon>
        <taxon>Acanthomorphata</taxon>
        <taxon>Carangaria</taxon>
        <taxon>Pleuronectiformes</taxon>
        <taxon>Pleuronectoidei</taxon>
        <taxon>Scophthalmidae</taxon>
        <taxon>Scophthalmus</taxon>
    </lineage>
</organism>
<dbReference type="Proteomes" id="UP000438429">
    <property type="component" value="Unassembled WGS sequence"/>
</dbReference>
<evidence type="ECO:0000256" key="1">
    <source>
        <dbReference type="SAM" id="MobiDB-lite"/>
    </source>
</evidence>
<comment type="caution">
    <text evidence="2">The sequence shown here is derived from an EMBL/GenBank/DDBJ whole genome shotgun (WGS) entry which is preliminary data.</text>
</comment>